<dbReference type="AlphaFoldDB" id="A0A9E2SEX5"/>
<accession>A0A9E2SEX5</accession>
<evidence type="ECO:0008006" key="3">
    <source>
        <dbReference type="Google" id="ProtNLM"/>
    </source>
</evidence>
<gene>
    <name evidence="1" type="ORF">KTO63_24440</name>
</gene>
<dbReference type="RefSeq" id="WP_217794618.1">
    <property type="nucleotide sequence ID" value="NZ_JAHSPG010000018.1"/>
</dbReference>
<comment type="caution">
    <text evidence="1">The sequence shown here is derived from an EMBL/GenBank/DDBJ whole genome shotgun (WGS) entry which is preliminary data.</text>
</comment>
<sequence>MGISGYIFQAFTRMANGKVFTAHPENTFMRPEYHLQEMRDMRYCINKAVNNGYTQDFKVNEKGLLSLQTEQVYKPDDVRVVDFYRFEGASDPDDNAILYVIETGNGSKGTLVDAYGVYADMMIGRFLKQVEDIHKKSAMA</sequence>
<dbReference type="EMBL" id="JAHSPG010000018">
    <property type="protein sequence ID" value="MBV4360337.1"/>
    <property type="molecule type" value="Genomic_DNA"/>
</dbReference>
<dbReference type="Proteomes" id="UP000812270">
    <property type="component" value="Unassembled WGS sequence"/>
</dbReference>
<organism evidence="1 2">
    <name type="scientific">Pinibacter aurantiacus</name>
    <dbReference type="NCBI Taxonomy" id="2851599"/>
    <lineage>
        <taxon>Bacteria</taxon>
        <taxon>Pseudomonadati</taxon>
        <taxon>Bacteroidota</taxon>
        <taxon>Chitinophagia</taxon>
        <taxon>Chitinophagales</taxon>
        <taxon>Chitinophagaceae</taxon>
        <taxon>Pinibacter</taxon>
    </lineage>
</organism>
<keyword evidence="2" id="KW-1185">Reference proteome</keyword>
<evidence type="ECO:0000313" key="1">
    <source>
        <dbReference type="EMBL" id="MBV4360337.1"/>
    </source>
</evidence>
<reference evidence="1" key="1">
    <citation type="submission" date="2021-06" db="EMBL/GenBank/DDBJ databases">
        <authorList>
            <person name="Huq M.A."/>
        </authorList>
    </citation>
    <scope>NUCLEOTIDE SEQUENCE</scope>
    <source>
        <strain evidence="1">MAH-26</strain>
    </source>
</reference>
<proteinExistence type="predicted"/>
<protein>
    <recommendedName>
        <fullName evidence="3">Phosphoribosylpyrophosphate synthetase</fullName>
    </recommendedName>
</protein>
<evidence type="ECO:0000313" key="2">
    <source>
        <dbReference type="Proteomes" id="UP000812270"/>
    </source>
</evidence>
<name>A0A9E2SEX5_9BACT</name>